<feature type="region of interest" description="Disordered" evidence="1">
    <location>
        <begin position="1"/>
        <end position="73"/>
    </location>
</feature>
<gene>
    <name evidence="2" type="ORF">QBC32DRAFT_147245</name>
</gene>
<feature type="compositionally biased region" description="Low complexity" evidence="1">
    <location>
        <begin position="12"/>
        <end position="29"/>
    </location>
</feature>
<keyword evidence="3" id="KW-1185">Reference proteome</keyword>
<feature type="region of interest" description="Disordered" evidence="1">
    <location>
        <begin position="87"/>
        <end position="108"/>
    </location>
</feature>
<proteinExistence type="predicted"/>
<sequence length="108" mass="11197">MSCPCSRCFSNPSTPHSEPSLSLSSSSSSSPPPYSPSATTSPALETSPSKKITGFPWFRKSSGSSANPPRYSVESTASDLVGLLGRDSRRTITKRDDAGVGSGDAVGR</sequence>
<evidence type="ECO:0000313" key="2">
    <source>
        <dbReference type="EMBL" id="KAK3952204.1"/>
    </source>
</evidence>
<protein>
    <submittedName>
        <fullName evidence="2">Uncharacterized protein</fullName>
    </submittedName>
</protein>
<evidence type="ECO:0000256" key="1">
    <source>
        <dbReference type="SAM" id="MobiDB-lite"/>
    </source>
</evidence>
<evidence type="ECO:0000313" key="3">
    <source>
        <dbReference type="Proteomes" id="UP001303222"/>
    </source>
</evidence>
<organism evidence="2 3">
    <name type="scientific">Pseudoneurospora amorphoporcata</name>
    <dbReference type="NCBI Taxonomy" id="241081"/>
    <lineage>
        <taxon>Eukaryota</taxon>
        <taxon>Fungi</taxon>
        <taxon>Dikarya</taxon>
        <taxon>Ascomycota</taxon>
        <taxon>Pezizomycotina</taxon>
        <taxon>Sordariomycetes</taxon>
        <taxon>Sordariomycetidae</taxon>
        <taxon>Sordariales</taxon>
        <taxon>Sordariaceae</taxon>
        <taxon>Pseudoneurospora</taxon>
    </lineage>
</organism>
<reference evidence="2" key="2">
    <citation type="submission" date="2023-06" db="EMBL/GenBank/DDBJ databases">
        <authorList>
            <consortium name="Lawrence Berkeley National Laboratory"/>
            <person name="Mondo S.J."/>
            <person name="Hensen N."/>
            <person name="Bonometti L."/>
            <person name="Westerberg I."/>
            <person name="Brannstrom I.O."/>
            <person name="Guillou S."/>
            <person name="Cros-Aarteil S."/>
            <person name="Calhoun S."/>
            <person name="Haridas S."/>
            <person name="Kuo A."/>
            <person name="Pangilinan J."/>
            <person name="Riley R."/>
            <person name="Labutti K."/>
            <person name="Andreopoulos B."/>
            <person name="Lipzen A."/>
            <person name="Chen C."/>
            <person name="Yanf M."/>
            <person name="Daum C."/>
            <person name="Ng V."/>
            <person name="Clum A."/>
            <person name="Steindorff A."/>
            <person name="Ohm R."/>
            <person name="Martin F."/>
            <person name="Silar P."/>
            <person name="Natvig D."/>
            <person name="Lalanne C."/>
            <person name="Gautier V."/>
            <person name="Ament-Velasquez S.L."/>
            <person name="Kruys A."/>
            <person name="Hutchinson M.I."/>
            <person name="Powell A.J."/>
            <person name="Barry K."/>
            <person name="Miller A.N."/>
            <person name="Grigoriev I.V."/>
            <person name="Debuchy R."/>
            <person name="Gladieux P."/>
            <person name="Thoren M.H."/>
            <person name="Johannesson H."/>
        </authorList>
    </citation>
    <scope>NUCLEOTIDE SEQUENCE</scope>
    <source>
        <strain evidence="2">CBS 626.80</strain>
    </source>
</reference>
<feature type="compositionally biased region" description="Polar residues" evidence="1">
    <location>
        <begin position="61"/>
        <end position="73"/>
    </location>
</feature>
<dbReference type="AlphaFoldDB" id="A0AAN6SG13"/>
<dbReference type="Proteomes" id="UP001303222">
    <property type="component" value="Unassembled WGS sequence"/>
</dbReference>
<accession>A0AAN6SG13</accession>
<feature type="compositionally biased region" description="Basic and acidic residues" evidence="1">
    <location>
        <begin position="87"/>
        <end position="98"/>
    </location>
</feature>
<reference evidence="2" key="1">
    <citation type="journal article" date="2023" name="Mol. Phylogenet. Evol.">
        <title>Genome-scale phylogeny and comparative genomics of the fungal order Sordariales.</title>
        <authorList>
            <person name="Hensen N."/>
            <person name="Bonometti L."/>
            <person name="Westerberg I."/>
            <person name="Brannstrom I.O."/>
            <person name="Guillou S."/>
            <person name="Cros-Aarteil S."/>
            <person name="Calhoun S."/>
            <person name="Haridas S."/>
            <person name="Kuo A."/>
            <person name="Mondo S."/>
            <person name="Pangilinan J."/>
            <person name="Riley R."/>
            <person name="LaButti K."/>
            <person name="Andreopoulos B."/>
            <person name="Lipzen A."/>
            <person name="Chen C."/>
            <person name="Yan M."/>
            <person name="Daum C."/>
            <person name="Ng V."/>
            <person name="Clum A."/>
            <person name="Steindorff A."/>
            <person name="Ohm R.A."/>
            <person name="Martin F."/>
            <person name="Silar P."/>
            <person name="Natvig D.O."/>
            <person name="Lalanne C."/>
            <person name="Gautier V."/>
            <person name="Ament-Velasquez S.L."/>
            <person name="Kruys A."/>
            <person name="Hutchinson M.I."/>
            <person name="Powell A.J."/>
            <person name="Barry K."/>
            <person name="Miller A.N."/>
            <person name="Grigoriev I.V."/>
            <person name="Debuchy R."/>
            <person name="Gladieux P."/>
            <person name="Hiltunen Thoren M."/>
            <person name="Johannesson H."/>
        </authorList>
    </citation>
    <scope>NUCLEOTIDE SEQUENCE</scope>
    <source>
        <strain evidence="2">CBS 626.80</strain>
    </source>
</reference>
<comment type="caution">
    <text evidence="2">The sequence shown here is derived from an EMBL/GenBank/DDBJ whole genome shotgun (WGS) entry which is preliminary data.</text>
</comment>
<name>A0AAN6SG13_9PEZI</name>
<dbReference type="EMBL" id="MU859129">
    <property type="protein sequence ID" value="KAK3952204.1"/>
    <property type="molecule type" value="Genomic_DNA"/>
</dbReference>